<gene>
    <name evidence="1" type="ORF">SPIL2461_LOCUS15335</name>
</gene>
<dbReference type="AlphaFoldDB" id="A0A812UHZ2"/>
<dbReference type="OrthoDB" id="412021at2759"/>
<keyword evidence="2" id="KW-1185">Reference proteome</keyword>
<organism evidence="1 2">
    <name type="scientific">Symbiodinium pilosum</name>
    <name type="common">Dinoflagellate</name>
    <dbReference type="NCBI Taxonomy" id="2952"/>
    <lineage>
        <taxon>Eukaryota</taxon>
        <taxon>Sar</taxon>
        <taxon>Alveolata</taxon>
        <taxon>Dinophyceae</taxon>
        <taxon>Suessiales</taxon>
        <taxon>Symbiodiniaceae</taxon>
        <taxon>Symbiodinium</taxon>
    </lineage>
</organism>
<evidence type="ECO:0000313" key="2">
    <source>
        <dbReference type="Proteomes" id="UP000649617"/>
    </source>
</evidence>
<protein>
    <submittedName>
        <fullName evidence="1">Uncharacterized protein</fullName>
    </submittedName>
</protein>
<feature type="non-terminal residue" evidence="1">
    <location>
        <position position="56"/>
    </location>
</feature>
<feature type="non-terminal residue" evidence="1">
    <location>
        <position position="1"/>
    </location>
</feature>
<sequence>GLVGFLNFETRKQVSLNMVTAIVEDNRALSSVDDVTALFGFIGPLLKDEEDTPMDE</sequence>
<comment type="caution">
    <text evidence="1">The sequence shown here is derived from an EMBL/GenBank/DDBJ whole genome shotgun (WGS) entry which is preliminary data.</text>
</comment>
<dbReference type="Proteomes" id="UP000649617">
    <property type="component" value="Unassembled WGS sequence"/>
</dbReference>
<evidence type="ECO:0000313" key="1">
    <source>
        <dbReference type="EMBL" id="CAE7569645.1"/>
    </source>
</evidence>
<reference evidence="1" key="1">
    <citation type="submission" date="2021-02" db="EMBL/GenBank/DDBJ databases">
        <authorList>
            <person name="Dougan E. K."/>
            <person name="Rhodes N."/>
            <person name="Thang M."/>
            <person name="Chan C."/>
        </authorList>
    </citation>
    <scope>NUCLEOTIDE SEQUENCE</scope>
</reference>
<name>A0A812UHZ2_SYMPI</name>
<dbReference type="EMBL" id="CAJNIZ010037114">
    <property type="protein sequence ID" value="CAE7569645.1"/>
    <property type="molecule type" value="Genomic_DNA"/>
</dbReference>
<proteinExistence type="predicted"/>
<accession>A0A812UHZ2</accession>